<evidence type="ECO:0000313" key="2">
    <source>
        <dbReference type="Proteomes" id="UP000012073"/>
    </source>
</evidence>
<dbReference type="Proteomes" id="UP000012073">
    <property type="component" value="Unassembled WGS sequence"/>
</dbReference>
<sequence length="61" mass="6918">MQPLPMAFGLFSRERSVQQRTSRDIAAFTFLISRNVLLSCYGGTGALQLKPRLSSKFRRLV</sequence>
<proteinExistence type="predicted"/>
<dbReference type="RefSeq" id="XP_005718667.1">
    <property type="nucleotide sequence ID" value="XM_005718610.1"/>
</dbReference>
<evidence type="ECO:0000313" key="1">
    <source>
        <dbReference type="EMBL" id="CDF38762.1"/>
    </source>
</evidence>
<accession>R7QJR4</accession>
<organism evidence="1 2">
    <name type="scientific">Chondrus crispus</name>
    <name type="common">Carrageen Irish moss</name>
    <name type="synonym">Polymorpha crispa</name>
    <dbReference type="NCBI Taxonomy" id="2769"/>
    <lineage>
        <taxon>Eukaryota</taxon>
        <taxon>Rhodophyta</taxon>
        <taxon>Florideophyceae</taxon>
        <taxon>Rhodymeniophycidae</taxon>
        <taxon>Gigartinales</taxon>
        <taxon>Gigartinaceae</taxon>
        <taxon>Chondrus</taxon>
    </lineage>
</organism>
<reference evidence="2" key="1">
    <citation type="journal article" date="2013" name="Proc. Natl. Acad. Sci. U.S.A.">
        <title>Genome structure and metabolic features in the red seaweed Chondrus crispus shed light on evolution of the Archaeplastida.</title>
        <authorList>
            <person name="Collen J."/>
            <person name="Porcel B."/>
            <person name="Carre W."/>
            <person name="Ball S.G."/>
            <person name="Chaparro C."/>
            <person name="Tonon T."/>
            <person name="Barbeyron T."/>
            <person name="Michel G."/>
            <person name="Noel B."/>
            <person name="Valentin K."/>
            <person name="Elias M."/>
            <person name="Artiguenave F."/>
            <person name="Arun A."/>
            <person name="Aury J.M."/>
            <person name="Barbosa-Neto J.F."/>
            <person name="Bothwell J.H."/>
            <person name="Bouget F.Y."/>
            <person name="Brillet L."/>
            <person name="Cabello-Hurtado F."/>
            <person name="Capella-Gutierrez S."/>
            <person name="Charrier B."/>
            <person name="Cladiere L."/>
            <person name="Cock J.M."/>
            <person name="Coelho S.M."/>
            <person name="Colleoni C."/>
            <person name="Czjzek M."/>
            <person name="Da Silva C."/>
            <person name="Delage L."/>
            <person name="Denoeud F."/>
            <person name="Deschamps P."/>
            <person name="Dittami S.M."/>
            <person name="Gabaldon T."/>
            <person name="Gachon C.M."/>
            <person name="Groisillier A."/>
            <person name="Herve C."/>
            <person name="Jabbari K."/>
            <person name="Katinka M."/>
            <person name="Kloareg B."/>
            <person name="Kowalczyk N."/>
            <person name="Labadie K."/>
            <person name="Leblanc C."/>
            <person name="Lopez P.J."/>
            <person name="McLachlan D.H."/>
            <person name="Meslet-Cladiere L."/>
            <person name="Moustafa A."/>
            <person name="Nehr Z."/>
            <person name="Nyvall Collen P."/>
            <person name="Panaud O."/>
            <person name="Partensky F."/>
            <person name="Poulain J."/>
            <person name="Rensing S.A."/>
            <person name="Rousvoal S."/>
            <person name="Samson G."/>
            <person name="Symeonidi A."/>
            <person name="Weissenbach J."/>
            <person name="Zambounis A."/>
            <person name="Wincker P."/>
            <person name="Boyen C."/>
        </authorList>
    </citation>
    <scope>NUCLEOTIDE SEQUENCE [LARGE SCALE GENOMIC DNA]</scope>
    <source>
        <strain evidence="2">cv. Stackhouse</strain>
    </source>
</reference>
<dbReference type="KEGG" id="ccp:CHC_T00006196001"/>
<dbReference type="AlphaFoldDB" id="R7QJR4"/>
<dbReference type="GeneID" id="17326418"/>
<gene>
    <name evidence="1" type="ORF">CHC_T00006196001</name>
</gene>
<protein>
    <submittedName>
        <fullName evidence="1">Uncharacterized protein</fullName>
    </submittedName>
</protein>
<name>R7QJR4_CHOCR</name>
<dbReference type="Gramene" id="CDF38762">
    <property type="protein sequence ID" value="CDF38762"/>
    <property type="gene ID" value="CHC_T00006196001"/>
</dbReference>
<dbReference type="EMBL" id="HG001967">
    <property type="protein sequence ID" value="CDF38762.1"/>
    <property type="molecule type" value="Genomic_DNA"/>
</dbReference>
<keyword evidence="2" id="KW-1185">Reference proteome</keyword>